<name>A0A423TUQ8_PENVA</name>
<reference evidence="10 11" key="1">
    <citation type="submission" date="2018-04" db="EMBL/GenBank/DDBJ databases">
        <authorList>
            <person name="Zhang X."/>
            <person name="Yuan J."/>
            <person name="Li F."/>
            <person name="Xiang J."/>
        </authorList>
    </citation>
    <scope>NUCLEOTIDE SEQUENCE [LARGE SCALE GENOMIC DNA]</scope>
    <source>
        <tissue evidence="10">Muscle</tissue>
    </source>
</reference>
<reference evidence="10 11" key="2">
    <citation type="submission" date="2019-01" db="EMBL/GenBank/DDBJ databases">
        <title>The decoding of complex shrimp genome reveals the adaptation for benthos swimmer, frequently molting mechanism and breeding impact on genome.</title>
        <authorList>
            <person name="Sun Y."/>
            <person name="Gao Y."/>
            <person name="Yu Y."/>
        </authorList>
    </citation>
    <scope>NUCLEOTIDE SEQUENCE [LARGE SCALE GENOMIC DNA]</scope>
    <source>
        <tissue evidence="10">Muscle</tissue>
    </source>
</reference>
<dbReference type="EMBL" id="QCYY01001145">
    <property type="protein sequence ID" value="ROT80186.1"/>
    <property type="molecule type" value="Genomic_DNA"/>
</dbReference>
<dbReference type="CDD" id="cd19492">
    <property type="entry name" value="Rad51C"/>
    <property type="match status" value="1"/>
</dbReference>
<protein>
    <recommendedName>
        <fullName evidence="7">DNA repair protein RAD51 homolog 3</fullName>
    </recommendedName>
</protein>
<dbReference type="PANTHER" id="PTHR46239">
    <property type="entry name" value="DNA REPAIR PROTEIN RAD51 HOMOLOG 3 RAD51C"/>
    <property type="match status" value="1"/>
</dbReference>
<keyword evidence="11" id="KW-1185">Reference proteome</keyword>
<feature type="domain" description="RecA family profile 1" evidence="9">
    <location>
        <begin position="77"/>
        <end position="261"/>
    </location>
</feature>
<gene>
    <name evidence="10" type="ORF">C7M84_001093</name>
</gene>
<comment type="subcellular location">
    <subcellularLocation>
        <location evidence="1">Nucleus</location>
    </subcellularLocation>
</comment>
<evidence type="ECO:0000256" key="4">
    <source>
        <dbReference type="ARBA" id="ARBA00022840"/>
    </source>
</evidence>
<dbReference type="GO" id="GO:0140664">
    <property type="term" value="F:ATP-dependent DNA damage sensor activity"/>
    <property type="evidence" value="ECO:0007669"/>
    <property type="project" value="InterPro"/>
</dbReference>
<dbReference type="InterPro" id="IPR027417">
    <property type="entry name" value="P-loop_NTPase"/>
</dbReference>
<evidence type="ECO:0000313" key="10">
    <source>
        <dbReference type="EMBL" id="ROT80186.1"/>
    </source>
</evidence>
<evidence type="ECO:0000259" key="9">
    <source>
        <dbReference type="PROSITE" id="PS50162"/>
    </source>
</evidence>
<evidence type="ECO:0000256" key="6">
    <source>
        <dbReference type="ARBA" id="ARBA00023242"/>
    </source>
</evidence>
<evidence type="ECO:0000256" key="8">
    <source>
        <dbReference type="SAM" id="MobiDB-lite"/>
    </source>
</evidence>
<evidence type="ECO:0000256" key="5">
    <source>
        <dbReference type="ARBA" id="ARBA00023204"/>
    </source>
</evidence>
<dbReference type="GO" id="GO:0033065">
    <property type="term" value="C:Rad51C-XRCC3 complex"/>
    <property type="evidence" value="ECO:0007669"/>
    <property type="project" value="TreeGrafter"/>
</dbReference>
<evidence type="ECO:0000256" key="3">
    <source>
        <dbReference type="ARBA" id="ARBA00022763"/>
    </source>
</evidence>
<organism evidence="10 11">
    <name type="scientific">Penaeus vannamei</name>
    <name type="common">Whiteleg shrimp</name>
    <name type="synonym">Litopenaeus vannamei</name>
    <dbReference type="NCBI Taxonomy" id="6689"/>
    <lineage>
        <taxon>Eukaryota</taxon>
        <taxon>Metazoa</taxon>
        <taxon>Ecdysozoa</taxon>
        <taxon>Arthropoda</taxon>
        <taxon>Crustacea</taxon>
        <taxon>Multicrustacea</taxon>
        <taxon>Malacostraca</taxon>
        <taxon>Eumalacostraca</taxon>
        <taxon>Eucarida</taxon>
        <taxon>Decapoda</taxon>
        <taxon>Dendrobranchiata</taxon>
        <taxon>Penaeoidea</taxon>
        <taxon>Penaeidae</taxon>
        <taxon>Penaeus</taxon>
    </lineage>
</organism>
<comment type="caution">
    <text evidence="10">The sequence shown here is derived from an EMBL/GenBank/DDBJ whole genome shotgun (WGS) entry which is preliminary data.</text>
</comment>
<dbReference type="Proteomes" id="UP000283509">
    <property type="component" value="Unassembled WGS sequence"/>
</dbReference>
<dbReference type="GO" id="GO:0007131">
    <property type="term" value="P:reciprocal meiotic recombination"/>
    <property type="evidence" value="ECO:0007669"/>
    <property type="project" value="TreeGrafter"/>
</dbReference>
<keyword evidence="2" id="KW-0547">Nucleotide-binding</keyword>
<dbReference type="PIRSF" id="PIRSF005856">
    <property type="entry name" value="Rad51"/>
    <property type="match status" value="1"/>
</dbReference>
<dbReference type="PROSITE" id="PS50162">
    <property type="entry name" value="RECA_2"/>
    <property type="match status" value="1"/>
</dbReference>
<dbReference type="GO" id="GO:0033063">
    <property type="term" value="C:Rad51B-Rad51C-Rad51D-XRCC2 complex"/>
    <property type="evidence" value="ECO:0007669"/>
    <property type="project" value="TreeGrafter"/>
</dbReference>
<dbReference type="InterPro" id="IPR020588">
    <property type="entry name" value="RecA_ATP-bd"/>
</dbReference>
<feature type="compositionally biased region" description="Basic residues" evidence="8">
    <location>
        <begin position="342"/>
        <end position="351"/>
    </location>
</feature>
<evidence type="ECO:0000256" key="2">
    <source>
        <dbReference type="ARBA" id="ARBA00022741"/>
    </source>
</evidence>
<dbReference type="SUPFAM" id="SSF52540">
    <property type="entry name" value="P-loop containing nucleoside triphosphate hydrolases"/>
    <property type="match status" value="1"/>
</dbReference>
<feature type="region of interest" description="Disordered" evidence="8">
    <location>
        <begin position="332"/>
        <end position="351"/>
    </location>
</feature>
<sequence>MSSRRPLSSLGLAVPVVTKLLDADFVYDDDVQSLKPTELSAATGLTLKESAEVLRLAASVNAEQPVTVMQMIEDESDVCHVVTFCEALDDMLGGGIPLRAITEISGTPGIGKTQLCLQACVSVQLPDSVGGVGGEAVFVDTEGSFTVGRLKDMASHAVEHVQNIAGDEIDVSSFTIESILKGVHYFRCHSYIEVLAVIRHLPVFLQSHPKLKLFVIDSIAFHFRHDFPDMMARTGLLCRITQQLIQQATKYNMAVIVTNQMTTRIESGGSQLVAALGETWGHCPTMRLTLHWSGRVRVASLTKAPHRNNASIQYQITKAGIRDITPFMADASTPLTMDSPDRKKRKLSTSM</sequence>
<dbReference type="GO" id="GO:0008821">
    <property type="term" value="F:crossover junction DNA endonuclease activity"/>
    <property type="evidence" value="ECO:0007669"/>
    <property type="project" value="TreeGrafter"/>
</dbReference>
<keyword evidence="4" id="KW-0067">ATP-binding</keyword>
<dbReference type="InterPro" id="IPR052093">
    <property type="entry name" value="HR_Repair_Mediator"/>
</dbReference>
<dbReference type="GO" id="GO:0000707">
    <property type="term" value="P:meiotic DNA recombinase assembly"/>
    <property type="evidence" value="ECO:0007669"/>
    <property type="project" value="TreeGrafter"/>
</dbReference>
<keyword evidence="3" id="KW-0227">DNA damage</keyword>
<dbReference type="PANTHER" id="PTHR46239:SF1">
    <property type="entry name" value="DNA REPAIR PROTEIN RAD51 HOMOLOG 3"/>
    <property type="match status" value="1"/>
</dbReference>
<dbReference type="GO" id="GO:0005524">
    <property type="term" value="F:ATP binding"/>
    <property type="evidence" value="ECO:0007669"/>
    <property type="project" value="UniProtKB-KW"/>
</dbReference>
<dbReference type="GO" id="GO:0000400">
    <property type="term" value="F:four-way junction DNA binding"/>
    <property type="evidence" value="ECO:0007669"/>
    <property type="project" value="TreeGrafter"/>
</dbReference>
<dbReference type="GO" id="GO:0005657">
    <property type="term" value="C:replication fork"/>
    <property type="evidence" value="ECO:0007669"/>
    <property type="project" value="TreeGrafter"/>
</dbReference>
<evidence type="ECO:0000256" key="7">
    <source>
        <dbReference type="ARBA" id="ARBA00040674"/>
    </source>
</evidence>
<dbReference type="STRING" id="6689.A0A423TUQ8"/>
<dbReference type="Pfam" id="PF08423">
    <property type="entry name" value="Rad51"/>
    <property type="match status" value="1"/>
</dbReference>
<dbReference type="InterPro" id="IPR013632">
    <property type="entry name" value="Rad51_C"/>
</dbReference>
<dbReference type="Gene3D" id="3.40.50.300">
    <property type="entry name" value="P-loop containing nucleotide triphosphate hydrolases"/>
    <property type="match status" value="1"/>
</dbReference>
<accession>A0A423TUQ8</accession>
<keyword evidence="5" id="KW-0234">DNA repair</keyword>
<dbReference type="OrthoDB" id="5957327at2759"/>
<evidence type="ECO:0000313" key="11">
    <source>
        <dbReference type="Proteomes" id="UP000283509"/>
    </source>
</evidence>
<dbReference type="InterPro" id="IPR016467">
    <property type="entry name" value="DNA_recomb/repair_RecA-like"/>
</dbReference>
<keyword evidence="6" id="KW-0539">Nucleus</keyword>
<proteinExistence type="predicted"/>
<dbReference type="AlphaFoldDB" id="A0A423TUQ8"/>
<evidence type="ECO:0000256" key="1">
    <source>
        <dbReference type="ARBA" id="ARBA00004123"/>
    </source>
</evidence>